<dbReference type="EMBL" id="ML987199">
    <property type="protein sequence ID" value="KAF2246299.1"/>
    <property type="molecule type" value="Genomic_DNA"/>
</dbReference>
<accession>A0A6A6I7V7</accession>
<gene>
    <name evidence="1" type="ORF">BU26DRAFT_507899</name>
</gene>
<dbReference type="AlphaFoldDB" id="A0A6A6I7V7"/>
<evidence type="ECO:0000313" key="1">
    <source>
        <dbReference type="EMBL" id="KAF2246299.1"/>
    </source>
</evidence>
<reference evidence="1" key="1">
    <citation type="journal article" date="2020" name="Stud. Mycol.">
        <title>101 Dothideomycetes genomes: a test case for predicting lifestyles and emergence of pathogens.</title>
        <authorList>
            <person name="Haridas S."/>
            <person name="Albert R."/>
            <person name="Binder M."/>
            <person name="Bloem J."/>
            <person name="Labutti K."/>
            <person name="Salamov A."/>
            <person name="Andreopoulos B."/>
            <person name="Baker S."/>
            <person name="Barry K."/>
            <person name="Bills G."/>
            <person name="Bluhm B."/>
            <person name="Cannon C."/>
            <person name="Castanera R."/>
            <person name="Culley D."/>
            <person name="Daum C."/>
            <person name="Ezra D."/>
            <person name="Gonzalez J."/>
            <person name="Henrissat B."/>
            <person name="Kuo A."/>
            <person name="Liang C."/>
            <person name="Lipzen A."/>
            <person name="Lutzoni F."/>
            <person name="Magnuson J."/>
            <person name="Mondo S."/>
            <person name="Nolan M."/>
            <person name="Ohm R."/>
            <person name="Pangilinan J."/>
            <person name="Park H.-J."/>
            <person name="Ramirez L."/>
            <person name="Alfaro M."/>
            <person name="Sun H."/>
            <person name="Tritt A."/>
            <person name="Yoshinaga Y."/>
            <person name="Zwiers L.-H."/>
            <person name="Turgeon B."/>
            <person name="Goodwin S."/>
            <person name="Spatafora J."/>
            <person name="Crous P."/>
            <person name="Grigoriev I."/>
        </authorList>
    </citation>
    <scope>NUCLEOTIDE SEQUENCE</scope>
    <source>
        <strain evidence="1">CBS 122368</strain>
    </source>
</reference>
<name>A0A6A6I7V7_9PLEO</name>
<evidence type="ECO:0000313" key="2">
    <source>
        <dbReference type="Proteomes" id="UP000800094"/>
    </source>
</evidence>
<protein>
    <submittedName>
        <fullName evidence="1">Uncharacterized protein</fullName>
    </submittedName>
</protein>
<proteinExistence type="predicted"/>
<dbReference type="Proteomes" id="UP000800094">
    <property type="component" value="Unassembled WGS sequence"/>
</dbReference>
<dbReference type="GeneID" id="54580362"/>
<keyword evidence="2" id="KW-1185">Reference proteome</keyword>
<dbReference type="RefSeq" id="XP_033681303.1">
    <property type="nucleotide sequence ID" value="XM_033827032.1"/>
</dbReference>
<sequence length="184" mass="21315">MFSPMPTPASSALSPISRTMADVEKIREHHKGLNAAFNALRNFSRDVYRPKSAAANVLLEWHREIKLLIQYVPLGFTEAYYIDLIKKLQARIYGTIKEIMEALNQWQAQYETLVYTDIDELFRGVDTDEVLSREARESVNEARNTSVNVRYACAFEWEWVRDMVGKYQSALTSEQCNELKQIVE</sequence>
<organism evidence="1 2">
    <name type="scientific">Trematosphaeria pertusa</name>
    <dbReference type="NCBI Taxonomy" id="390896"/>
    <lineage>
        <taxon>Eukaryota</taxon>
        <taxon>Fungi</taxon>
        <taxon>Dikarya</taxon>
        <taxon>Ascomycota</taxon>
        <taxon>Pezizomycotina</taxon>
        <taxon>Dothideomycetes</taxon>
        <taxon>Pleosporomycetidae</taxon>
        <taxon>Pleosporales</taxon>
        <taxon>Massarineae</taxon>
        <taxon>Trematosphaeriaceae</taxon>
        <taxon>Trematosphaeria</taxon>
    </lineage>
</organism>